<accession>A0A813L397</accession>
<gene>
    <name evidence="2" type="ORF">PGLA2088_LOCUS38627</name>
</gene>
<reference evidence="2" key="1">
    <citation type="submission" date="2021-02" db="EMBL/GenBank/DDBJ databases">
        <authorList>
            <person name="Dougan E. K."/>
            <person name="Rhodes N."/>
            <person name="Thang M."/>
            <person name="Chan C."/>
        </authorList>
    </citation>
    <scope>NUCLEOTIDE SEQUENCE</scope>
</reference>
<evidence type="ECO:0000256" key="1">
    <source>
        <dbReference type="SAM" id="Phobius"/>
    </source>
</evidence>
<keyword evidence="1" id="KW-0472">Membrane</keyword>
<comment type="caution">
    <text evidence="2">The sequence shown here is derived from an EMBL/GenBank/DDBJ whole genome shotgun (WGS) entry which is preliminary data.</text>
</comment>
<sequence>MEQNAGGDSSLMMTKAPIDSDKGQLVSFPDRGLGDIGMSSEVRGLGCGHMRSPRQETYRWVDKAKSGAKEESNTRLAQLAELVAVGRRVWEPRLPRQREPQAHSLWALVLDAPSLGSSSALRQHAGFKPSRIVVPNDSDANFGAFGRGQGSGVGAVVLSGTSLHTFLVEARAAALAAKGSRAEGLRGPFACVFCDFTQCLDGSWKASQELEAPGGSLDGWEDAVVATSPAQDLQALFQGGHLDLDGGGVVLAVTLAHFRSPERRVRQQGHAVDQWDQLRLLIGLLAAAQGGCAVPMPSRIESKAVATEFWILGRRGSWRVELLRGSLQRECGSRSGVGAASRKQQKLRGSRVKEEGLLAVINSQPEESDEFGPLLSGPAVVGCCLLWTCLWLCSHLVLPSSGETPAERFYIRKLRRMKVFCLAATTSGVAVFAKACLHQQEPVREMLVTFGPAQQVLFSMAVGHWTVNLYEDWRTREFLAVGLTDKAGNGLALFPLNLCFTAQQIMYLMYIIHHLVTIAAYCFSLATWKLGGVMVQGLMFEIPVILMLRRELAVAQAEPPRWLSSPRDVRRHWWLQYAAFVLGRGPAEVLWVVAMVPGYTEDQLQRHLGSVSGLAVFHVLGVFFTALNLRILGLYFCWHAQDAARAKHLEQRPAPDRCESVALPEAPPEQVFPKE</sequence>
<keyword evidence="1" id="KW-0812">Transmembrane</keyword>
<feature type="transmembrane region" description="Helical" evidence="1">
    <location>
        <begin position="614"/>
        <end position="638"/>
    </location>
</feature>
<proteinExistence type="predicted"/>
<name>A0A813L397_POLGL</name>
<evidence type="ECO:0000313" key="3">
    <source>
        <dbReference type="Proteomes" id="UP000626109"/>
    </source>
</evidence>
<evidence type="ECO:0000313" key="2">
    <source>
        <dbReference type="EMBL" id="CAE8715580.1"/>
    </source>
</evidence>
<dbReference type="AlphaFoldDB" id="A0A813L397"/>
<feature type="transmembrane region" description="Helical" evidence="1">
    <location>
        <begin position="518"/>
        <end position="540"/>
    </location>
</feature>
<dbReference type="EMBL" id="CAJNNW010032820">
    <property type="protein sequence ID" value="CAE8715580.1"/>
    <property type="molecule type" value="Genomic_DNA"/>
</dbReference>
<dbReference type="Proteomes" id="UP000626109">
    <property type="component" value="Unassembled WGS sequence"/>
</dbReference>
<keyword evidence="1" id="KW-1133">Transmembrane helix</keyword>
<evidence type="ECO:0008006" key="4">
    <source>
        <dbReference type="Google" id="ProtNLM"/>
    </source>
</evidence>
<feature type="transmembrane region" description="Helical" evidence="1">
    <location>
        <begin position="574"/>
        <end position="594"/>
    </location>
</feature>
<organism evidence="2 3">
    <name type="scientific">Polarella glacialis</name>
    <name type="common">Dinoflagellate</name>
    <dbReference type="NCBI Taxonomy" id="89957"/>
    <lineage>
        <taxon>Eukaryota</taxon>
        <taxon>Sar</taxon>
        <taxon>Alveolata</taxon>
        <taxon>Dinophyceae</taxon>
        <taxon>Suessiales</taxon>
        <taxon>Suessiaceae</taxon>
        <taxon>Polarella</taxon>
    </lineage>
</organism>
<protein>
    <recommendedName>
        <fullName evidence="4">TLC domain-containing protein</fullName>
    </recommendedName>
</protein>